<name>A0A841CT83_9PSEU</name>
<dbReference type="PANTHER" id="PTHR43297">
    <property type="entry name" value="OLIGOPEPTIDE TRANSPORT ATP-BINDING PROTEIN APPD"/>
    <property type="match status" value="1"/>
</dbReference>
<keyword evidence="7 11" id="KW-0067">ATP-binding</keyword>
<accession>A0A841CT83</accession>
<keyword evidence="12" id="KW-1185">Reference proteome</keyword>
<keyword evidence="8" id="KW-1278">Translocase</keyword>
<evidence type="ECO:0000256" key="7">
    <source>
        <dbReference type="ARBA" id="ARBA00022840"/>
    </source>
</evidence>
<dbReference type="InterPro" id="IPR027417">
    <property type="entry name" value="P-loop_NTPase"/>
</dbReference>
<dbReference type="InterPro" id="IPR003593">
    <property type="entry name" value="AAA+_ATPase"/>
</dbReference>
<evidence type="ECO:0000256" key="5">
    <source>
        <dbReference type="ARBA" id="ARBA00022519"/>
    </source>
</evidence>
<sequence>MLDVRDLTVHDGRSRVLVRGVSFRVGPGETVGLVGESGSGKSLTARALVSLLPQELRSGGSARLDDTELLGRKDLRGVRGHRVALLMQDPFTMLNPLATVGTHLVESLPGRADRVEVARRLAEVGIDDPAVAGRYPFQLSGGMRQRVALAAALAKDPGLLIADEPTTALDVTTQRDVLALLRRIQTERRMGLVLITHDLRVARQACDRVLVMYAGALVESARSADLDAPAHPYTAGLLRSVPSVTHRQPVLLGIPGSVPAAADVVDRCPFADRCGWAEPACTEHAPPLVDLGDRATACRRHGGIDLSPPELAEPDAEPVGDARATLLDVADLVKVYRSIGLRRTEHTALAGVSLHVGEGESLAVVGESGSGKTTLARAVLGLTDPTSGRITLGGLDVTSYRRLRSADRARARRLVQCVFQDPYSSLNPAHTVGYTLAESLRRRGEDLDVESEVDSLLDLVGLPASYAGRRPVALSGGQRQRVAIARALAVRPRLLVCDEPVAALDVSVQAQVLEVLRKANRELGIALLFITHDLAVARQVTDRMVVMHRGRIVEHGATADVLDAPTHPYTVRLVQSVPDAAPHTEGEAHVTQ</sequence>
<keyword evidence="5" id="KW-0997">Cell inner membrane</keyword>
<evidence type="ECO:0000256" key="2">
    <source>
        <dbReference type="ARBA" id="ARBA00005417"/>
    </source>
</evidence>
<dbReference type="RefSeq" id="WP_184694763.1">
    <property type="nucleotide sequence ID" value="NZ_JACHJN010000008.1"/>
</dbReference>
<dbReference type="GO" id="GO:0016887">
    <property type="term" value="F:ATP hydrolysis activity"/>
    <property type="evidence" value="ECO:0007669"/>
    <property type="project" value="InterPro"/>
</dbReference>
<feature type="domain" description="ABC transporter" evidence="10">
    <location>
        <begin position="327"/>
        <end position="574"/>
    </location>
</feature>
<dbReference type="GO" id="GO:0015833">
    <property type="term" value="P:peptide transport"/>
    <property type="evidence" value="ECO:0007669"/>
    <property type="project" value="InterPro"/>
</dbReference>
<dbReference type="InterPro" id="IPR017871">
    <property type="entry name" value="ABC_transporter-like_CS"/>
</dbReference>
<evidence type="ECO:0000256" key="8">
    <source>
        <dbReference type="ARBA" id="ARBA00022967"/>
    </source>
</evidence>
<evidence type="ECO:0000256" key="1">
    <source>
        <dbReference type="ARBA" id="ARBA00004202"/>
    </source>
</evidence>
<dbReference type="Pfam" id="PF08352">
    <property type="entry name" value="oligo_HPY"/>
    <property type="match status" value="2"/>
</dbReference>
<dbReference type="InterPro" id="IPR050388">
    <property type="entry name" value="ABC_Ni/Peptide_Import"/>
</dbReference>
<comment type="similarity">
    <text evidence="2">Belongs to the ABC transporter superfamily.</text>
</comment>
<evidence type="ECO:0000256" key="9">
    <source>
        <dbReference type="ARBA" id="ARBA00023136"/>
    </source>
</evidence>
<reference evidence="11 12" key="1">
    <citation type="submission" date="2020-08" db="EMBL/GenBank/DDBJ databases">
        <title>Genomic Encyclopedia of Type Strains, Phase III (KMG-III): the genomes of soil and plant-associated and newly described type strains.</title>
        <authorList>
            <person name="Whitman W."/>
        </authorList>
    </citation>
    <scope>NUCLEOTIDE SEQUENCE [LARGE SCALE GENOMIC DNA]</scope>
    <source>
        <strain evidence="11 12">CECT 8640</strain>
    </source>
</reference>
<dbReference type="PANTHER" id="PTHR43297:SF14">
    <property type="entry name" value="ATPASE AAA-TYPE CORE DOMAIN-CONTAINING PROTEIN"/>
    <property type="match status" value="1"/>
</dbReference>
<organism evidence="11 12">
    <name type="scientific">Saccharothrix tamanrassetensis</name>
    <dbReference type="NCBI Taxonomy" id="1051531"/>
    <lineage>
        <taxon>Bacteria</taxon>
        <taxon>Bacillati</taxon>
        <taxon>Actinomycetota</taxon>
        <taxon>Actinomycetes</taxon>
        <taxon>Pseudonocardiales</taxon>
        <taxon>Pseudonocardiaceae</taxon>
        <taxon>Saccharothrix</taxon>
    </lineage>
</organism>
<dbReference type="PROSITE" id="PS00211">
    <property type="entry name" value="ABC_TRANSPORTER_1"/>
    <property type="match status" value="2"/>
</dbReference>
<dbReference type="InterPro" id="IPR003439">
    <property type="entry name" value="ABC_transporter-like_ATP-bd"/>
</dbReference>
<keyword evidence="6" id="KW-0547">Nucleotide-binding</keyword>
<evidence type="ECO:0000313" key="11">
    <source>
        <dbReference type="EMBL" id="MBB5958646.1"/>
    </source>
</evidence>
<dbReference type="NCBIfam" id="TIGR01727">
    <property type="entry name" value="oligo_HPY"/>
    <property type="match status" value="1"/>
</dbReference>
<keyword evidence="9" id="KW-0472">Membrane</keyword>
<dbReference type="SUPFAM" id="SSF52540">
    <property type="entry name" value="P-loop containing nucleoside triphosphate hydrolases"/>
    <property type="match status" value="2"/>
</dbReference>
<evidence type="ECO:0000259" key="10">
    <source>
        <dbReference type="PROSITE" id="PS50893"/>
    </source>
</evidence>
<dbReference type="InterPro" id="IPR013563">
    <property type="entry name" value="Oligopep_ABC_C"/>
</dbReference>
<comment type="subcellular location">
    <subcellularLocation>
        <location evidence="1">Cell membrane</location>
        <topology evidence="1">Peripheral membrane protein</topology>
    </subcellularLocation>
</comment>
<dbReference type="AlphaFoldDB" id="A0A841CT83"/>
<dbReference type="SMART" id="SM00382">
    <property type="entry name" value="AAA"/>
    <property type="match status" value="2"/>
</dbReference>
<gene>
    <name evidence="11" type="ORF">FHS29_005254</name>
</gene>
<dbReference type="NCBIfam" id="NF007739">
    <property type="entry name" value="PRK10419.1"/>
    <property type="match status" value="2"/>
</dbReference>
<feature type="domain" description="ABC transporter" evidence="10">
    <location>
        <begin position="2"/>
        <end position="239"/>
    </location>
</feature>
<dbReference type="Proteomes" id="UP000547510">
    <property type="component" value="Unassembled WGS sequence"/>
</dbReference>
<dbReference type="Gene3D" id="3.40.50.300">
    <property type="entry name" value="P-loop containing nucleotide triphosphate hydrolases"/>
    <property type="match status" value="2"/>
</dbReference>
<dbReference type="GO" id="GO:0005524">
    <property type="term" value="F:ATP binding"/>
    <property type="evidence" value="ECO:0007669"/>
    <property type="project" value="UniProtKB-KW"/>
</dbReference>
<protein>
    <submittedName>
        <fullName evidence="11">Peptide/nickel transport system ATP-binding protein</fullName>
    </submittedName>
</protein>
<proteinExistence type="inferred from homology"/>
<dbReference type="GO" id="GO:0005886">
    <property type="term" value="C:plasma membrane"/>
    <property type="evidence" value="ECO:0007669"/>
    <property type="project" value="UniProtKB-SubCell"/>
</dbReference>
<keyword evidence="4" id="KW-1003">Cell membrane</keyword>
<dbReference type="CDD" id="cd03257">
    <property type="entry name" value="ABC_NikE_OppD_transporters"/>
    <property type="match status" value="2"/>
</dbReference>
<dbReference type="EMBL" id="JACHJN010000008">
    <property type="protein sequence ID" value="MBB5958646.1"/>
    <property type="molecule type" value="Genomic_DNA"/>
</dbReference>
<dbReference type="NCBIfam" id="NF008453">
    <property type="entry name" value="PRK11308.1"/>
    <property type="match status" value="2"/>
</dbReference>
<dbReference type="PROSITE" id="PS50893">
    <property type="entry name" value="ABC_TRANSPORTER_2"/>
    <property type="match status" value="2"/>
</dbReference>
<evidence type="ECO:0000256" key="6">
    <source>
        <dbReference type="ARBA" id="ARBA00022741"/>
    </source>
</evidence>
<comment type="caution">
    <text evidence="11">The sequence shown here is derived from an EMBL/GenBank/DDBJ whole genome shotgun (WGS) entry which is preliminary data.</text>
</comment>
<keyword evidence="3" id="KW-0813">Transport</keyword>
<evidence type="ECO:0000256" key="4">
    <source>
        <dbReference type="ARBA" id="ARBA00022475"/>
    </source>
</evidence>
<dbReference type="Pfam" id="PF00005">
    <property type="entry name" value="ABC_tran"/>
    <property type="match status" value="2"/>
</dbReference>
<evidence type="ECO:0000313" key="12">
    <source>
        <dbReference type="Proteomes" id="UP000547510"/>
    </source>
</evidence>
<evidence type="ECO:0000256" key="3">
    <source>
        <dbReference type="ARBA" id="ARBA00022448"/>
    </source>
</evidence>